<proteinExistence type="predicted"/>
<gene>
    <name evidence="1" type="ORF">PS691_04833</name>
</gene>
<evidence type="ECO:0000313" key="1">
    <source>
        <dbReference type="EMBL" id="VVO29607.1"/>
    </source>
</evidence>
<organism evidence="1 2">
    <name type="scientific">Pseudomonas fluorescens</name>
    <dbReference type="NCBI Taxonomy" id="294"/>
    <lineage>
        <taxon>Bacteria</taxon>
        <taxon>Pseudomonadati</taxon>
        <taxon>Pseudomonadota</taxon>
        <taxon>Gammaproteobacteria</taxon>
        <taxon>Pseudomonadales</taxon>
        <taxon>Pseudomonadaceae</taxon>
        <taxon>Pseudomonas</taxon>
    </lineage>
</organism>
<accession>A0A5E7ETM3</accession>
<name>A0A5E7ETM3_PSEFL</name>
<sequence length="62" mass="6868">MGRIFERAFLGDKGALVCQTHCQHGLSLLVVPRYLPARGFVGWAGPMQESSLHQDIFKRLAG</sequence>
<protein>
    <submittedName>
        <fullName evidence="1">Uncharacterized protein</fullName>
    </submittedName>
</protein>
<dbReference type="AlphaFoldDB" id="A0A5E7ETM3"/>
<dbReference type="Proteomes" id="UP000337909">
    <property type="component" value="Unassembled WGS sequence"/>
</dbReference>
<dbReference type="EMBL" id="CABVHQ010000067">
    <property type="protein sequence ID" value="VVO29607.1"/>
    <property type="molecule type" value="Genomic_DNA"/>
</dbReference>
<reference evidence="1 2" key="1">
    <citation type="submission" date="2019-09" db="EMBL/GenBank/DDBJ databases">
        <authorList>
            <person name="Chandra G."/>
            <person name="Truman W A."/>
        </authorList>
    </citation>
    <scope>NUCLEOTIDE SEQUENCE [LARGE SCALE GENOMIC DNA]</scope>
    <source>
        <strain evidence="1">PS691</strain>
    </source>
</reference>
<evidence type="ECO:0000313" key="2">
    <source>
        <dbReference type="Proteomes" id="UP000337909"/>
    </source>
</evidence>